<accession>A0A098VSN7</accession>
<dbReference type="CDD" id="cd22748">
    <property type="entry name" value="OTU_OTUD6-like"/>
    <property type="match status" value="1"/>
</dbReference>
<dbReference type="VEuPathDB" id="MicrosporidiaDB:DI09_22p270"/>
<name>A0A098VSN7_9MICR</name>
<evidence type="ECO:0000259" key="2">
    <source>
        <dbReference type="PROSITE" id="PS50802"/>
    </source>
</evidence>
<dbReference type="GeneID" id="25259129"/>
<protein>
    <submittedName>
        <fullName evidence="3">DubA-2-like protein</fullName>
    </submittedName>
</protein>
<feature type="domain" description="OTU" evidence="2">
    <location>
        <begin position="109"/>
        <end position="234"/>
    </location>
</feature>
<keyword evidence="4" id="KW-1185">Reference proteome</keyword>
<dbReference type="Pfam" id="PF02338">
    <property type="entry name" value="OTU"/>
    <property type="match status" value="1"/>
</dbReference>
<organism evidence="3 4">
    <name type="scientific">Mitosporidium daphniae</name>
    <dbReference type="NCBI Taxonomy" id="1485682"/>
    <lineage>
        <taxon>Eukaryota</taxon>
        <taxon>Fungi</taxon>
        <taxon>Fungi incertae sedis</taxon>
        <taxon>Microsporidia</taxon>
        <taxon>Mitosporidium</taxon>
    </lineage>
</organism>
<dbReference type="InterPro" id="IPR050704">
    <property type="entry name" value="Peptidase_C85-like"/>
</dbReference>
<dbReference type="RefSeq" id="XP_013238429.1">
    <property type="nucleotide sequence ID" value="XM_013382975.1"/>
</dbReference>
<dbReference type="PANTHER" id="PTHR12419">
    <property type="entry name" value="OTU DOMAIN CONTAINING PROTEIN"/>
    <property type="match status" value="1"/>
</dbReference>
<dbReference type="GO" id="GO:0016579">
    <property type="term" value="P:protein deubiquitination"/>
    <property type="evidence" value="ECO:0007669"/>
    <property type="project" value="TreeGrafter"/>
</dbReference>
<gene>
    <name evidence="3" type="ORF">DI09_22p270</name>
</gene>
<dbReference type="OrthoDB" id="415023at2759"/>
<dbReference type="HOGENOM" id="CLU_545226_0_0_1"/>
<dbReference type="PROSITE" id="PS50802">
    <property type="entry name" value="OTU"/>
    <property type="match status" value="1"/>
</dbReference>
<dbReference type="Gene3D" id="3.90.70.80">
    <property type="match status" value="1"/>
</dbReference>
<dbReference type="InterPro" id="IPR038765">
    <property type="entry name" value="Papain-like_cys_pep_sf"/>
</dbReference>
<reference evidence="3 4" key="1">
    <citation type="submission" date="2014-04" db="EMBL/GenBank/DDBJ databases">
        <title>A new species of microsporidia sheds light on the evolution of extreme parasitism.</title>
        <authorList>
            <person name="Haag K.L."/>
            <person name="James T.Y."/>
            <person name="Larsson R."/>
            <person name="Schaer T.M."/>
            <person name="Refardt D."/>
            <person name="Pombert J.-F."/>
            <person name="Ebert D."/>
        </authorList>
    </citation>
    <scope>NUCLEOTIDE SEQUENCE [LARGE SCALE GENOMIC DNA]</scope>
    <source>
        <strain evidence="3 4">UGP3</strain>
        <tissue evidence="3">Spores</tissue>
    </source>
</reference>
<proteinExistence type="predicted"/>
<dbReference type="InterPro" id="IPR013961">
    <property type="entry name" value="RAI1"/>
</dbReference>
<dbReference type="GO" id="GO:0004843">
    <property type="term" value="F:cysteine-type deubiquitinase activity"/>
    <property type="evidence" value="ECO:0007669"/>
    <property type="project" value="TreeGrafter"/>
</dbReference>
<evidence type="ECO:0000256" key="1">
    <source>
        <dbReference type="SAM" id="MobiDB-lite"/>
    </source>
</evidence>
<evidence type="ECO:0000313" key="3">
    <source>
        <dbReference type="EMBL" id="KGG52002.1"/>
    </source>
</evidence>
<dbReference type="Pfam" id="PF08652">
    <property type="entry name" value="RAI1"/>
    <property type="match status" value="1"/>
</dbReference>
<dbReference type="SUPFAM" id="SSF54001">
    <property type="entry name" value="Cysteine proteinases"/>
    <property type="match status" value="1"/>
</dbReference>
<sequence>MNAACLGDLTKPKDMQAKIQALKLKMNSAPKAHKKQLRQQIEELSCLKAKMLSETRCSMPEAPSNAKARSRNRSRAPEKGFPETPLIWHPKASEEEEKKLGNILCSANLEIQEMPADGHCLFSAISHQFYTRHSKVAWKMSSSFIQNNADSFLPYFLADDEGVEENTLGSTAYCDVLENLVQHCKRVADTAEWGGEQEIVALSEYHRVPIWVYQASCPLTVGIIAIHTASGNTITLLLIFAMNMQAMSTIAPNSSRTGIINAMRLLMLIDAVGPLRIFFPLADPSSSPCTSYSLTHNFGKDFIRKERLYTPLDNVFLALSKSAKGDVESIFPALRLDSYKKLLIFTWRGILSKLMILPYEKDTISLVVSMNHSQNCIFIVEQKSADPCMADEKLLLAVYGGKKFETICTLDVDEYEALQCLGRAETNFLNLRLQNAVDPVSEFGAVIRRDLGEDLTLCYGAEMDCVWPESLADLERLPLNSFIELKTINKHILNSESFFR</sequence>
<dbReference type="PANTHER" id="PTHR12419:SF10">
    <property type="entry name" value="DEUBIQUITINASE OTUD6B"/>
    <property type="match status" value="1"/>
</dbReference>
<evidence type="ECO:0000313" key="4">
    <source>
        <dbReference type="Proteomes" id="UP000029725"/>
    </source>
</evidence>
<dbReference type="EMBL" id="JMKJ01000144">
    <property type="protein sequence ID" value="KGG52002.1"/>
    <property type="molecule type" value="Genomic_DNA"/>
</dbReference>
<comment type="caution">
    <text evidence="3">The sequence shown here is derived from an EMBL/GenBank/DDBJ whole genome shotgun (WGS) entry which is preliminary data.</text>
</comment>
<dbReference type="AlphaFoldDB" id="A0A098VSN7"/>
<dbReference type="InterPro" id="IPR003323">
    <property type="entry name" value="OTU_dom"/>
</dbReference>
<feature type="region of interest" description="Disordered" evidence="1">
    <location>
        <begin position="57"/>
        <end position="86"/>
    </location>
</feature>
<dbReference type="Proteomes" id="UP000029725">
    <property type="component" value="Unassembled WGS sequence"/>
</dbReference>